<organism evidence="2 3">
    <name type="scientific">Grifola frondosa</name>
    <name type="common">Maitake</name>
    <name type="synonym">Polyporus frondosus</name>
    <dbReference type="NCBI Taxonomy" id="5627"/>
    <lineage>
        <taxon>Eukaryota</taxon>
        <taxon>Fungi</taxon>
        <taxon>Dikarya</taxon>
        <taxon>Basidiomycota</taxon>
        <taxon>Agaricomycotina</taxon>
        <taxon>Agaricomycetes</taxon>
        <taxon>Polyporales</taxon>
        <taxon>Grifolaceae</taxon>
        <taxon>Grifola</taxon>
    </lineage>
</organism>
<dbReference type="AlphaFoldDB" id="A0A1C7MEF7"/>
<reference evidence="2 3" key="1">
    <citation type="submission" date="2016-03" db="EMBL/GenBank/DDBJ databases">
        <title>Whole genome sequencing of Grifola frondosa 9006-11.</title>
        <authorList>
            <person name="Min B."/>
            <person name="Park H."/>
            <person name="Kim J.-G."/>
            <person name="Cho H."/>
            <person name="Oh Y.-L."/>
            <person name="Kong W.-S."/>
            <person name="Choi I.-G."/>
        </authorList>
    </citation>
    <scope>NUCLEOTIDE SEQUENCE [LARGE SCALE GENOMIC DNA]</scope>
    <source>
        <strain evidence="2 3">9006-11</strain>
    </source>
</reference>
<dbReference type="InterPro" id="IPR018626">
    <property type="entry name" value="LCHN/Anr2"/>
</dbReference>
<feature type="region of interest" description="Disordered" evidence="1">
    <location>
        <begin position="245"/>
        <end position="274"/>
    </location>
</feature>
<evidence type="ECO:0000313" key="2">
    <source>
        <dbReference type="EMBL" id="OBZ73374.1"/>
    </source>
</evidence>
<dbReference type="Proteomes" id="UP000092993">
    <property type="component" value="Unassembled WGS sequence"/>
</dbReference>
<keyword evidence="3" id="KW-1185">Reference proteome</keyword>
<protein>
    <submittedName>
        <fullName evidence="2">Protein LCHN</fullName>
    </submittedName>
</protein>
<evidence type="ECO:0000313" key="3">
    <source>
        <dbReference type="Proteomes" id="UP000092993"/>
    </source>
</evidence>
<name>A0A1C7MEF7_GRIFR</name>
<dbReference type="OrthoDB" id="2152680at2759"/>
<dbReference type="OMA" id="ELAQCHA"/>
<dbReference type="PANTHER" id="PTHR28153">
    <property type="entry name" value="PROTEIN, PUTATIVE-RELATED"/>
    <property type="match status" value="1"/>
</dbReference>
<dbReference type="Pfam" id="PF09804">
    <property type="entry name" value="DENND11"/>
    <property type="match status" value="1"/>
</dbReference>
<proteinExistence type="predicted"/>
<dbReference type="PANTHER" id="PTHR28153:SF1">
    <property type="entry name" value="DUF4484 DOMAIN-CONTAINING PROTEIN"/>
    <property type="match status" value="1"/>
</dbReference>
<dbReference type="InterPro" id="IPR053056">
    <property type="entry name" value="Lipid_Metab_Assoc_Protein"/>
</dbReference>
<accession>A0A1C7MEF7</accession>
<dbReference type="EMBL" id="LUGG01000007">
    <property type="protein sequence ID" value="OBZ73374.1"/>
    <property type="molecule type" value="Genomic_DNA"/>
</dbReference>
<feature type="compositionally biased region" description="Basic and acidic residues" evidence="1">
    <location>
        <begin position="257"/>
        <end position="274"/>
    </location>
</feature>
<gene>
    <name evidence="2" type="primary">lchn</name>
    <name evidence="2" type="ORF">A0H81_07217</name>
</gene>
<comment type="caution">
    <text evidence="2">The sequence shown here is derived from an EMBL/GenBank/DDBJ whole genome shotgun (WGS) entry which is preliminary data.</text>
</comment>
<evidence type="ECO:0000256" key="1">
    <source>
        <dbReference type="SAM" id="MobiDB-lite"/>
    </source>
</evidence>
<sequence>MHSSDSQQKVPQDVVAIFHTSFHPTQGNIIDWSLKASDGTHISASVVPGLILHADLDLTHVEFSCLPSGLHLIDRDVVYFNKGDHQGVCIFRRRKTAEHGHRGFRLSSLGILLAKSPRPRPWQHVSALKALVETIYSSLEDRDALEPVHSDWDPARTFFEDRKARQPDLGGTGEWKGWSAELDSDAPDSNPTIHLPHMLRILGPSSLTLYKHILARRRILIITLPPVEAACILCQVAADICYEEQADGEGSASSDDESQRRTKGKCKEGMKDWE</sequence>
<dbReference type="GO" id="GO:0005811">
    <property type="term" value="C:lipid droplet"/>
    <property type="evidence" value="ECO:0007669"/>
    <property type="project" value="TreeGrafter"/>
</dbReference>